<evidence type="ECO:0000256" key="6">
    <source>
        <dbReference type="ARBA" id="ARBA00023136"/>
    </source>
</evidence>
<dbReference type="PANTHER" id="PTHR32382:SF4">
    <property type="entry name" value="FASCICLIN-LIKE ARABINOGALACTAN PROTEIN 1"/>
    <property type="match status" value="1"/>
</dbReference>
<dbReference type="PANTHER" id="PTHR32382">
    <property type="entry name" value="FASCICLIN-LIKE ARABINOGALACTAN PROTEIN"/>
    <property type="match status" value="1"/>
</dbReference>
<dbReference type="FunFam" id="2.30.180.10:FF:000043">
    <property type="entry name" value="Fasciclin-like arabinogalactan protein 2"/>
    <property type="match status" value="1"/>
</dbReference>
<feature type="region of interest" description="Disordered" evidence="8">
    <location>
        <begin position="328"/>
        <end position="360"/>
    </location>
</feature>
<dbReference type="SMART" id="SM00554">
    <property type="entry name" value="FAS1"/>
    <property type="match status" value="1"/>
</dbReference>
<feature type="compositionally biased region" description="Basic and acidic residues" evidence="8">
    <location>
        <begin position="335"/>
        <end position="344"/>
    </location>
</feature>
<reference evidence="11" key="1">
    <citation type="submission" date="2020-05" db="EMBL/GenBank/DDBJ databases">
        <title>WGS assembly of Panicum virgatum.</title>
        <authorList>
            <person name="Lovell J.T."/>
            <person name="Jenkins J."/>
            <person name="Shu S."/>
            <person name="Juenger T.E."/>
            <person name="Schmutz J."/>
        </authorList>
    </citation>
    <scope>NUCLEOTIDE SEQUENCE</scope>
    <source>
        <strain evidence="11">AP13</strain>
    </source>
</reference>
<evidence type="ECO:0000256" key="1">
    <source>
        <dbReference type="ARBA" id="ARBA00004609"/>
    </source>
</evidence>
<dbReference type="AlphaFoldDB" id="A0A8T0W5T0"/>
<feature type="chain" id="PRO_5035758154" description="FAS1 domain-containing protein" evidence="9">
    <location>
        <begin position="30"/>
        <end position="387"/>
    </location>
</feature>
<evidence type="ECO:0000256" key="7">
    <source>
        <dbReference type="ARBA" id="ARBA00023288"/>
    </source>
</evidence>
<comment type="caution">
    <text evidence="11">The sequence shown here is derived from an EMBL/GenBank/DDBJ whole genome shotgun (WGS) entry which is preliminary data.</text>
</comment>
<sequence length="387" mass="41065">MARSRPAVLLSLAVVALAATALAPAPAAATKYNITKLLAPYKQYSRFNEMLSRTRLAYDINRRQTITVLAVDNAAMSALDHYSLQTIRHILSLHVLVDYYGDKKLKKLAHGSTASSSMYQATGAASGMSGYVNITRKDGKVSFTTDDADATAKPTRYISSIISSADAEAPVPPPAPVDLVELLSKKYCKSFASLLSANADVLRTLNETKDNGLTLFCPVDSAVAAFAATYKNLTAKAKTAILLYHGVPDYFSLQLLKSNNGMVTTLATASENKKDYSYDVQNKGETVTLQTRVVTSSITATVGDMEPLAVYAVNKFLKPKEIFKVVEAPAPAPEPSKKKSKAADGGDDSSDDSGDVTADKGDAAPAAMLARWVAAATTAVAAFALMG</sequence>
<feature type="domain" description="FAS1" evidence="10">
    <location>
        <begin position="175"/>
        <end position="317"/>
    </location>
</feature>
<name>A0A8T0W5T0_PANVG</name>
<feature type="domain" description="FAS1" evidence="10">
    <location>
        <begin position="31"/>
        <end position="162"/>
    </location>
</feature>
<evidence type="ECO:0000259" key="10">
    <source>
        <dbReference type="PROSITE" id="PS50213"/>
    </source>
</evidence>
<keyword evidence="6" id="KW-0472">Membrane</keyword>
<keyword evidence="12" id="KW-1185">Reference proteome</keyword>
<comment type="subcellular location">
    <subcellularLocation>
        <location evidence="1">Cell membrane</location>
        <topology evidence="1">Lipid-anchor</topology>
        <topology evidence="1">GPI-anchor</topology>
    </subcellularLocation>
</comment>
<keyword evidence="5 9" id="KW-0732">Signal</keyword>
<evidence type="ECO:0000313" key="11">
    <source>
        <dbReference type="EMBL" id="KAG2642668.1"/>
    </source>
</evidence>
<evidence type="ECO:0000256" key="2">
    <source>
        <dbReference type="ARBA" id="ARBA00007843"/>
    </source>
</evidence>
<evidence type="ECO:0000256" key="4">
    <source>
        <dbReference type="ARBA" id="ARBA00022622"/>
    </source>
</evidence>
<keyword evidence="4" id="KW-0325">Glycoprotein</keyword>
<dbReference type="InterPro" id="IPR000782">
    <property type="entry name" value="FAS1_domain"/>
</dbReference>
<organism evidence="11 12">
    <name type="scientific">Panicum virgatum</name>
    <name type="common">Blackwell switchgrass</name>
    <dbReference type="NCBI Taxonomy" id="38727"/>
    <lineage>
        <taxon>Eukaryota</taxon>
        <taxon>Viridiplantae</taxon>
        <taxon>Streptophyta</taxon>
        <taxon>Embryophyta</taxon>
        <taxon>Tracheophyta</taxon>
        <taxon>Spermatophyta</taxon>
        <taxon>Magnoliopsida</taxon>
        <taxon>Liliopsida</taxon>
        <taxon>Poales</taxon>
        <taxon>Poaceae</taxon>
        <taxon>PACMAD clade</taxon>
        <taxon>Panicoideae</taxon>
        <taxon>Panicodae</taxon>
        <taxon>Paniceae</taxon>
        <taxon>Panicinae</taxon>
        <taxon>Panicum</taxon>
        <taxon>Panicum sect. Hiantes</taxon>
    </lineage>
</organism>
<dbReference type="Pfam" id="PF02469">
    <property type="entry name" value="Fasciclin"/>
    <property type="match status" value="1"/>
</dbReference>
<gene>
    <name evidence="11" type="ORF">PVAP13_2KG263900</name>
</gene>
<dbReference type="SUPFAM" id="SSF82153">
    <property type="entry name" value="FAS1 domain"/>
    <property type="match status" value="2"/>
</dbReference>
<feature type="signal peptide" evidence="9">
    <location>
        <begin position="1"/>
        <end position="29"/>
    </location>
</feature>
<dbReference type="InterPro" id="IPR036378">
    <property type="entry name" value="FAS1_dom_sf"/>
</dbReference>
<keyword evidence="4" id="KW-0336">GPI-anchor</keyword>
<feature type="compositionally biased region" description="Acidic residues" evidence="8">
    <location>
        <begin position="345"/>
        <end position="354"/>
    </location>
</feature>
<evidence type="ECO:0000256" key="5">
    <source>
        <dbReference type="ARBA" id="ARBA00022729"/>
    </source>
</evidence>
<dbReference type="InterPro" id="IPR033254">
    <property type="entry name" value="Plant_FLA"/>
</dbReference>
<dbReference type="PROSITE" id="PS50213">
    <property type="entry name" value="FAS1"/>
    <property type="match status" value="2"/>
</dbReference>
<evidence type="ECO:0000256" key="8">
    <source>
        <dbReference type="SAM" id="MobiDB-lite"/>
    </source>
</evidence>
<proteinExistence type="inferred from homology"/>
<dbReference type="GO" id="GO:0098552">
    <property type="term" value="C:side of membrane"/>
    <property type="evidence" value="ECO:0007669"/>
    <property type="project" value="UniProtKB-KW"/>
</dbReference>
<accession>A0A8T0W5T0</accession>
<dbReference type="Gene3D" id="2.30.180.10">
    <property type="entry name" value="FAS1 domain"/>
    <property type="match status" value="2"/>
</dbReference>
<comment type="similarity">
    <text evidence="2">Belongs to the fasciclin-like AGP family.</text>
</comment>
<keyword evidence="3" id="KW-1003">Cell membrane</keyword>
<evidence type="ECO:0000256" key="3">
    <source>
        <dbReference type="ARBA" id="ARBA00022475"/>
    </source>
</evidence>
<keyword evidence="7" id="KW-0449">Lipoprotein</keyword>
<dbReference type="GO" id="GO:0005886">
    <property type="term" value="C:plasma membrane"/>
    <property type="evidence" value="ECO:0007669"/>
    <property type="project" value="UniProtKB-SubCell"/>
</dbReference>
<protein>
    <recommendedName>
        <fullName evidence="10">FAS1 domain-containing protein</fullName>
    </recommendedName>
</protein>
<dbReference type="EMBL" id="CM029039">
    <property type="protein sequence ID" value="KAG2642668.1"/>
    <property type="molecule type" value="Genomic_DNA"/>
</dbReference>
<evidence type="ECO:0000256" key="9">
    <source>
        <dbReference type="SAM" id="SignalP"/>
    </source>
</evidence>
<dbReference type="Proteomes" id="UP000823388">
    <property type="component" value="Chromosome 2K"/>
</dbReference>
<evidence type="ECO:0000313" key="12">
    <source>
        <dbReference type="Proteomes" id="UP000823388"/>
    </source>
</evidence>